<dbReference type="EMBL" id="FCOX02000363">
    <property type="protein sequence ID" value="SAL07833.1"/>
    <property type="molecule type" value="Genomic_DNA"/>
</dbReference>
<organism evidence="1 2">
    <name type="scientific">Caballeronia calidae</name>
    <dbReference type="NCBI Taxonomy" id="1777139"/>
    <lineage>
        <taxon>Bacteria</taxon>
        <taxon>Pseudomonadati</taxon>
        <taxon>Pseudomonadota</taxon>
        <taxon>Betaproteobacteria</taxon>
        <taxon>Burkholderiales</taxon>
        <taxon>Burkholderiaceae</taxon>
        <taxon>Caballeronia</taxon>
    </lineage>
</organism>
<dbReference type="Proteomes" id="UP000071859">
    <property type="component" value="Unassembled WGS sequence"/>
</dbReference>
<name>A0A158EM20_9BURK</name>
<gene>
    <name evidence="1" type="ORF">AWB78_08734</name>
</gene>
<evidence type="ECO:0000313" key="2">
    <source>
        <dbReference type="Proteomes" id="UP000071859"/>
    </source>
</evidence>
<accession>A0A158EM20</accession>
<dbReference type="AlphaFoldDB" id="A0A158EM20"/>
<proteinExistence type="predicted"/>
<comment type="caution">
    <text evidence="1">The sequence shown here is derived from an EMBL/GenBank/DDBJ whole genome shotgun (WGS) entry which is preliminary data.</text>
</comment>
<protein>
    <submittedName>
        <fullName evidence="1">Uncharacterized protein</fullName>
    </submittedName>
</protein>
<keyword evidence="2" id="KW-1185">Reference proteome</keyword>
<reference evidence="1" key="1">
    <citation type="submission" date="2016-01" db="EMBL/GenBank/DDBJ databases">
        <authorList>
            <person name="Peeters C."/>
        </authorList>
    </citation>
    <scope>NUCLEOTIDE SEQUENCE</scope>
    <source>
        <strain evidence="1">LMG 29321</strain>
    </source>
</reference>
<sequence length="95" mass="10821">MTRRSGQARLARLLERRELLLRQREPFAFAQQTLTQLGRQRRAIMTPDFVAGEADDEGLVIDLIPAAERGQQFAHPVLVLQHFLLQLAAIAHRLP</sequence>
<evidence type="ECO:0000313" key="1">
    <source>
        <dbReference type="EMBL" id="SAL07833.1"/>
    </source>
</evidence>